<evidence type="ECO:0000313" key="3">
    <source>
        <dbReference type="Proteomes" id="UP000807115"/>
    </source>
</evidence>
<evidence type="ECO:0000313" key="2">
    <source>
        <dbReference type="EMBL" id="KAG0529684.1"/>
    </source>
</evidence>
<dbReference type="GO" id="GO:0016020">
    <property type="term" value="C:membrane"/>
    <property type="evidence" value="ECO:0007669"/>
    <property type="project" value="UniProtKB-SubCell"/>
</dbReference>
<dbReference type="Pfam" id="PF03087">
    <property type="entry name" value="BPS1"/>
    <property type="match status" value="1"/>
</dbReference>
<gene>
    <name evidence="2" type="ORF">BDA96_05G119000</name>
</gene>
<dbReference type="GO" id="GO:0009507">
    <property type="term" value="C:chloroplast"/>
    <property type="evidence" value="ECO:0007669"/>
    <property type="project" value="UniProtKB-SubCell"/>
</dbReference>
<sequence>MRTKEIKNNRLAMLAFVGFWFQVALRATTTCATIDPLLDGLLALADAHGAFREVLLDLRCHTALRLRDTALLESFVSSQRHGEKDIARIVSSVHATARRRVTSLVASPTPPRVPTAPGAATSTAVPWWRDTAPHQRRRHVAPQQRSREFTVH</sequence>
<protein>
    <submittedName>
        <fullName evidence="2">Uncharacterized protein</fullName>
    </submittedName>
</protein>
<dbReference type="EMBL" id="CM027684">
    <property type="protein sequence ID" value="KAG0529684.1"/>
    <property type="molecule type" value="Genomic_DNA"/>
</dbReference>
<dbReference type="AlphaFoldDB" id="A0A921QY06"/>
<reference evidence="2" key="1">
    <citation type="journal article" date="2019" name="BMC Genomics">
        <title>A new reference genome for Sorghum bicolor reveals high levels of sequence similarity between sweet and grain genotypes: implications for the genetics of sugar metabolism.</title>
        <authorList>
            <person name="Cooper E.A."/>
            <person name="Brenton Z.W."/>
            <person name="Flinn B.S."/>
            <person name="Jenkins J."/>
            <person name="Shu S."/>
            <person name="Flowers D."/>
            <person name="Luo F."/>
            <person name="Wang Y."/>
            <person name="Xia P."/>
            <person name="Barry K."/>
            <person name="Daum C."/>
            <person name="Lipzen A."/>
            <person name="Yoshinaga Y."/>
            <person name="Schmutz J."/>
            <person name="Saski C."/>
            <person name="Vermerris W."/>
            <person name="Kresovich S."/>
        </authorList>
    </citation>
    <scope>NUCLEOTIDE SEQUENCE</scope>
</reference>
<dbReference type="GO" id="GO:0048364">
    <property type="term" value="P:root development"/>
    <property type="evidence" value="ECO:0007669"/>
    <property type="project" value="InterPro"/>
</dbReference>
<proteinExistence type="predicted"/>
<accession>A0A921QY06</accession>
<feature type="region of interest" description="Disordered" evidence="1">
    <location>
        <begin position="107"/>
        <end position="152"/>
    </location>
</feature>
<dbReference type="Gene3D" id="1.10.3460.10">
    <property type="entry name" value="Chlorophyll a/b binding protein domain"/>
    <property type="match status" value="1"/>
</dbReference>
<name>A0A921QY06_SORBI</name>
<dbReference type="InterPro" id="IPR004320">
    <property type="entry name" value="BPS1_pln"/>
</dbReference>
<dbReference type="SUPFAM" id="SSF103511">
    <property type="entry name" value="Chlorophyll a-b binding protein"/>
    <property type="match status" value="1"/>
</dbReference>
<comment type="caution">
    <text evidence="2">The sequence shown here is derived from an EMBL/GenBank/DDBJ whole genome shotgun (WGS) entry which is preliminary data.</text>
</comment>
<reference evidence="2" key="2">
    <citation type="submission" date="2020-10" db="EMBL/GenBank/DDBJ databases">
        <authorList>
            <person name="Cooper E.A."/>
            <person name="Brenton Z.W."/>
            <person name="Flinn B.S."/>
            <person name="Jenkins J."/>
            <person name="Shu S."/>
            <person name="Flowers D."/>
            <person name="Luo F."/>
            <person name="Wang Y."/>
            <person name="Xia P."/>
            <person name="Barry K."/>
            <person name="Daum C."/>
            <person name="Lipzen A."/>
            <person name="Yoshinaga Y."/>
            <person name="Schmutz J."/>
            <person name="Saski C."/>
            <person name="Vermerris W."/>
            <person name="Kresovich S."/>
        </authorList>
    </citation>
    <scope>NUCLEOTIDE SEQUENCE</scope>
</reference>
<organism evidence="2 3">
    <name type="scientific">Sorghum bicolor</name>
    <name type="common">Sorghum</name>
    <name type="synonym">Sorghum vulgare</name>
    <dbReference type="NCBI Taxonomy" id="4558"/>
    <lineage>
        <taxon>Eukaryota</taxon>
        <taxon>Viridiplantae</taxon>
        <taxon>Streptophyta</taxon>
        <taxon>Embryophyta</taxon>
        <taxon>Tracheophyta</taxon>
        <taxon>Spermatophyta</taxon>
        <taxon>Magnoliopsida</taxon>
        <taxon>Liliopsida</taxon>
        <taxon>Poales</taxon>
        <taxon>Poaceae</taxon>
        <taxon>PACMAD clade</taxon>
        <taxon>Panicoideae</taxon>
        <taxon>Andropogonodae</taxon>
        <taxon>Andropogoneae</taxon>
        <taxon>Sorghinae</taxon>
        <taxon>Sorghum</taxon>
    </lineage>
</organism>
<dbReference type="GO" id="GO:0048367">
    <property type="term" value="P:shoot system development"/>
    <property type="evidence" value="ECO:0007669"/>
    <property type="project" value="InterPro"/>
</dbReference>
<evidence type="ECO:0000256" key="1">
    <source>
        <dbReference type="SAM" id="MobiDB-lite"/>
    </source>
</evidence>
<dbReference type="Proteomes" id="UP000807115">
    <property type="component" value="Chromosome 5"/>
</dbReference>